<feature type="chain" id="PRO_5026855127" description="IgGFc-binding protein N-terminal domain-containing protein" evidence="1">
    <location>
        <begin position="23"/>
        <end position="742"/>
    </location>
</feature>
<organism evidence="3 4">
    <name type="scientific">Cytophaga hutchinsonii (strain ATCC 33406 / DSM 1761 / CIP 103989 / NBRC 15051 / NCIMB 9469 / D465)</name>
    <dbReference type="NCBI Taxonomy" id="269798"/>
    <lineage>
        <taxon>Bacteria</taxon>
        <taxon>Pseudomonadati</taxon>
        <taxon>Bacteroidota</taxon>
        <taxon>Cytophagia</taxon>
        <taxon>Cytophagales</taxon>
        <taxon>Cytophagaceae</taxon>
        <taxon>Cytophaga</taxon>
    </lineage>
</organism>
<feature type="domain" description="IgGFc-binding protein N-terminal" evidence="2">
    <location>
        <begin position="139"/>
        <end position="397"/>
    </location>
</feature>
<dbReference type="Proteomes" id="UP000001822">
    <property type="component" value="Chromosome"/>
</dbReference>
<evidence type="ECO:0000313" key="4">
    <source>
        <dbReference type="Proteomes" id="UP000001822"/>
    </source>
</evidence>
<evidence type="ECO:0000256" key="1">
    <source>
        <dbReference type="SAM" id="SignalP"/>
    </source>
</evidence>
<protein>
    <recommendedName>
        <fullName evidence="2">IgGFc-binding protein N-terminal domain-containing protein</fullName>
    </recommendedName>
</protein>
<evidence type="ECO:0000313" key="3">
    <source>
        <dbReference type="EMBL" id="ABG59066.1"/>
    </source>
</evidence>
<dbReference type="AlphaFoldDB" id="A0A6N4SRS9"/>
<feature type="signal peptide" evidence="1">
    <location>
        <begin position="1"/>
        <end position="22"/>
    </location>
</feature>
<dbReference type="KEGG" id="chu:CHU_1799"/>
<dbReference type="Pfam" id="PF13585">
    <property type="entry name" value="CHU_C"/>
    <property type="match status" value="1"/>
</dbReference>
<accession>A0A6N4SRS9</accession>
<dbReference type="Pfam" id="PF17517">
    <property type="entry name" value="IgGFc_binding"/>
    <property type="match status" value="1"/>
</dbReference>
<reference evidence="3 4" key="1">
    <citation type="journal article" date="2007" name="Appl. Environ. Microbiol.">
        <title>Genome sequence of the cellulolytic gliding bacterium Cytophaga hutchinsonii.</title>
        <authorList>
            <person name="Xie G."/>
            <person name="Bruce D.C."/>
            <person name="Challacombe J.F."/>
            <person name="Chertkov O."/>
            <person name="Detter J.C."/>
            <person name="Gilna P."/>
            <person name="Han C.S."/>
            <person name="Lucas S."/>
            <person name="Misra M."/>
            <person name="Myers G.L."/>
            <person name="Richardson P."/>
            <person name="Tapia R."/>
            <person name="Thayer N."/>
            <person name="Thompson L.S."/>
            <person name="Brettin T.S."/>
            <person name="Henrissat B."/>
            <person name="Wilson D.B."/>
            <person name="McBride M.J."/>
        </authorList>
    </citation>
    <scope>NUCLEOTIDE SEQUENCE [LARGE SCALE GENOMIC DNA]</scope>
    <source>
        <strain evidence="4">ATCC 33406 / DSM 1761 / CIP 103989 / NBRC 15051 / NCIMB 9469 / D465</strain>
    </source>
</reference>
<dbReference type="InterPro" id="IPR035234">
    <property type="entry name" value="IgGFc-bd_N"/>
</dbReference>
<keyword evidence="1" id="KW-0732">Signal</keyword>
<name>A0A6N4SRS9_CYTH3</name>
<dbReference type="EMBL" id="CP000383">
    <property type="protein sequence ID" value="ABG59066.1"/>
    <property type="molecule type" value="Genomic_DNA"/>
</dbReference>
<keyword evidence="4" id="KW-1185">Reference proteome</keyword>
<evidence type="ECO:0000259" key="2">
    <source>
        <dbReference type="Pfam" id="PF17517"/>
    </source>
</evidence>
<gene>
    <name evidence="3" type="ordered locus">CHU_1799</name>
</gene>
<proteinExistence type="predicted"/>
<dbReference type="PANTHER" id="PTHR46534">
    <property type="entry name" value="IGGFC_BINDING DOMAIN-CONTAINING PROTEIN"/>
    <property type="match status" value="1"/>
</dbReference>
<sequence>MTMIFRLLFSSLLFVYTHASFAQVDKEFWFAVPYANPTNGNLPVFLRFQSFDQAVQITIDIPANTTFTKKVYAIAAHSAYSINISSWLSSLECVPENTILNKGLHIVATHEISAYYELYGTSAYAPGTNSDLFALKGRNALGTEFLTPFQTRWNNQVNINAWASFDIVATENNTTVTITPTRRIQGHVATVPFTILLQKGQTWSGRSSFIDAGLRPVGSLIESDKPIAVTLKDDSMLKNNNWDLGGDQLIPVSQTGKEYIILKHTLNTGTDNDFAYILATEDNTEIFLGDLSTPATLNKGEQMEIPVLESMLIHASEPVYVLHVTGFANELAEAILPQLECTGSKEVGFIRSNQESFVLNILTEKGNENNFLLNGTNTLIKASDFSEVTGTSTWVYASKQFSIQQIPALKANILKNTSGYFHLSIMNGANDTGFRYGYFSDYGFVDLGPDTLMCTGTELELSAGVQKDSYVWSPTQETTSTIIARDSGTYSVVVKKLQCEFKDTIHIAFFPPSGDIIIDGKDSTCADIPLTIHTNIGFTDYNWSTGANADSITVTNSNKYRVLAKDVHGCAAKDSVTITVTPLPSGSISFSPTDDQTFCDAATTQAQFDAPLNYSAYLWFNGNTTQQIQSPKSADGIYWVKLTDSLGCKNTLNLEVDCSTFITVYNLVTPNGDGLNDYFEIKDLQYNTYSLKVYNCWGALVYSNNNYNNDWNNDSLADGVYYYSLTHYKNKRNLKGWFHVLH</sequence>
<dbReference type="PANTHER" id="PTHR46534:SF1">
    <property type="entry name" value="IGGFC-BINDING PROTEIN N-TERMINAL DOMAIN-CONTAINING PROTEIN"/>
    <property type="match status" value="1"/>
</dbReference>